<dbReference type="CDD" id="cd09917">
    <property type="entry name" value="F-box_SF"/>
    <property type="match status" value="1"/>
</dbReference>
<sequence length="371" mass="42389">MLSSYRAQHEGRYRDTYSLDLPVEITQDILLWLSKDDLLRICMVSHAFRDQATRLLFYDVELHKSQSKQVSLWCQLITNRVHLAQTVKHLSLPLILGDNLGDLEHDPMVDEVRSMLYPALRALSNLKSLAIMERSRIHADRRSMMGIHIDADLFLGCSFRLKSFRYGGFALWRIVFDQYWTSAALATFLCEQDQIQEWQTGLDINIDPAEDTGNEALLANLSIVSTTIGTPLILNLRTRRVLRVIASRKIAQIRLDVVQDSMYSSTWQYMTDAMSMLAPCVQSLSHFHLHFERPEIGSSPLQATHTAILGKIAQAFPKLKVFRYSPDLSSDVCFTALIVYAMLISSLRPAKILRFGQFFCTQFPNSNTSKH</sequence>
<proteinExistence type="predicted"/>
<dbReference type="InterPro" id="IPR036047">
    <property type="entry name" value="F-box-like_dom_sf"/>
</dbReference>
<evidence type="ECO:0000259" key="1">
    <source>
        <dbReference type="PROSITE" id="PS50181"/>
    </source>
</evidence>
<reference evidence="2 3" key="1">
    <citation type="journal article" date="2016" name="Mol. Biol. Evol.">
        <title>Comparative Genomics of Early-Diverging Mushroom-Forming Fungi Provides Insights into the Origins of Lignocellulose Decay Capabilities.</title>
        <authorList>
            <person name="Nagy L.G."/>
            <person name="Riley R."/>
            <person name="Tritt A."/>
            <person name="Adam C."/>
            <person name="Daum C."/>
            <person name="Floudas D."/>
            <person name="Sun H."/>
            <person name="Yadav J.S."/>
            <person name="Pangilinan J."/>
            <person name="Larsson K.H."/>
            <person name="Matsuura K."/>
            <person name="Barry K."/>
            <person name="Labutti K."/>
            <person name="Kuo R."/>
            <person name="Ohm R.A."/>
            <person name="Bhattacharya S.S."/>
            <person name="Shirouzu T."/>
            <person name="Yoshinaga Y."/>
            <person name="Martin F.M."/>
            <person name="Grigoriev I.V."/>
            <person name="Hibbett D.S."/>
        </authorList>
    </citation>
    <scope>NUCLEOTIDE SEQUENCE [LARGE SCALE GENOMIC DNA]</scope>
    <source>
        <strain evidence="2 3">CBS 109695</strain>
    </source>
</reference>
<protein>
    <recommendedName>
        <fullName evidence="1">F-box domain-containing protein</fullName>
    </recommendedName>
</protein>
<dbReference type="AlphaFoldDB" id="A0A166DWQ6"/>
<dbReference type="Pfam" id="PF12937">
    <property type="entry name" value="F-box-like"/>
    <property type="match status" value="1"/>
</dbReference>
<dbReference type="OrthoDB" id="3232239at2759"/>
<name>A0A166DWQ6_9AGAM</name>
<organism evidence="2 3">
    <name type="scientific">Athelia psychrophila</name>
    <dbReference type="NCBI Taxonomy" id="1759441"/>
    <lineage>
        <taxon>Eukaryota</taxon>
        <taxon>Fungi</taxon>
        <taxon>Dikarya</taxon>
        <taxon>Basidiomycota</taxon>
        <taxon>Agaricomycotina</taxon>
        <taxon>Agaricomycetes</taxon>
        <taxon>Agaricomycetidae</taxon>
        <taxon>Atheliales</taxon>
        <taxon>Atheliaceae</taxon>
        <taxon>Athelia</taxon>
    </lineage>
</organism>
<dbReference type="InterPro" id="IPR001810">
    <property type="entry name" value="F-box_dom"/>
</dbReference>
<dbReference type="SUPFAM" id="SSF81383">
    <property type="entry name" value="F-box domain"/>
    <property type="match status" value="1"/>
</dbReference>
<keyword evidence="3" id="KW-1185">Reference proteome</keyword>
<gene>
    <name evidence="2" type="ORF">FIBSPDRAFT_91022</name>
</gene>
<evidence type="ECO:0000313" key="3">
    <source>
        <dbReference type="Proteomes" id="UP000076532"/>
    </source>
</evidence>
<dbReference type="PROSITE" id="PS50181">
    <property type="entry name" value="FBOX"/>
    <property type="match status" value="1"/>
</dbReference>
<accession>A0A166DWQ6</accession>
<feature type="domain" description="F-box" evidence="1">
    <location>
        <begin position="15"/>
        <end position="60"/>
    </location>
</feature>
<evidence type="ECO:0000313" key="2">
    <source>
        <dbReference type="EMBL" id="KZP15145.1"/>
    </source>
</evidence>
<dbReference type="Proteomes" id="UP000076532">
    <property type="component" value="Unassembled WGS sequence"/>
</dbReference>
<dbReference type="EMBL" id="KV417608">
    <property type="protein sequence ID" value="KZP15145.1"/>
    <property type="molecule type" value="Genomic_DNA"/>
</dbReference>